<accession>A0A1G8XGA4</accession>
<dbReference type="RefSeq" id="WP_092703275.1">
    <property type="nucleotide sequence ID" value="NZ_FNFC01000011.1"/>
</dbReference>
<evidence type="ECO:0000313" key="4">
    <source>
        <dbReference type="EMBL" id="SDJ89314.1"/>
    </source>
</evidence>
<dbReference type="EMBL" id="FNFC01000011">
    <property type="protein sequence ID" value="SDJ89314.1"/>
    <property type="molecule type" value="Genomic_DNA"/>
</dbReference>
<keyword evidence="2" id="KW-0804">Transcription</keyword>
<dbReference type="PANTHER" id="PTHR34236">
    <property type="entry name" value="DIMETHYL SULFOXIDE REDUCTASE TRANSCRIPTIONAL ACTIVATOR"/>
    <property type="match status" value="1"/>
</dbReference>
<reference evidence="4 5" key="1">
    <citation type="submission" date="2016-10" db="EMBL/GenBank/DDBJ databases">
        <authorList>
            <person name="de Groot N.N."/>
        </authorList>
    </citation>
    <scope>NUCLEOTIDE SEQUENCE [LARGE SCALE GENOMIC DNA]</scope>
    <source>
        <strain evidence="4 5">IBRC-M10015</strain>
    </source>
</reference>
<dbReference type="PANTHER" id="PTHR34236:SF1">
    <property type="entry name" value="DIMETHYL SULFOXIDE REDUCTASE TRANSCRIPTIONAL ACTIVATOR"/>
    <property type="match status" value="1"/>
</dbReference>
<organism evidence="4 5">
    <name type="scientific">Halovenus aranensis</name>
    <dbReference type="NCBI Taxonomy" id="890420"/>
    <lineage>
        <taxon>Archaea</taxon>
        <taxon>Methanobacteriati</taxon>
        <taxon>Methanobacteriota</taxon>
        <taxon>Stenosarchaea group</taxon>
        <taxon>Halobacteria</taxon>
        <taxon>Halobacteriales</taxon>
        <taxon>Haloarculaceae</taxon>
        <taxon>Halovenus</taxon>
    </lineage>
</organism>
<feature type="domain" description="HTH bat-type" evidence="3">
    <location>
        <begin position="59"/>
        <end position="110"/>
    </location>
</feature>
<evidence type="ECO:0000256" key="2">
    <source>
        <dbReference type="ARBA" id="ARBA00023163"/>
    </source>
</evidence>
<keyword evidence="1" id="KW-0805">Transcription regulation</keyword>
<dbReference type="Proteomes" id="UP000198856">
    <property type="component" value="Unassembled WGS sequence"/>
</dbReference>
<sequence>MTTPSTDEREQPFQATFEVADHDSWTTLLRTVQDADVGARAVTVAPARQPTVNIDLSVLTEKQRTTVELALAKGYYEQPREVALGTLADRLGVSKSAVSQRLRNAETALVTAAFES</sequence>
<evidence type="ECO:0000256" key="1">
    <source>
        <dbReference type="ARBA" id="ARBA00023015"/>
    </source>
</evidence>
<dbReference type="InterPro" id="IPR007050">
    <property type="entry name" value="HTH_bacterioopsin"/>
</dbReference>
<dbReference type="InterPro" id="IPR013324">
    <property type="entry name" value="RNA_pol_sigma_r3/r4-like"/>
</dbReference>
<protein>
    <submittedName>
        <fullName evidence="4">HTH DNA binding domain-containing protein</fullName>
    </submittedName>
</protein>
<dbReference type="Pfam" id="PF04967">
    <property type="entry name" value="HTH_10"/>
    <property type="match status" value="1"/>
</dbReference>
<keyword evidence="5" id="KW-1185">Reference proteome</keyword>
<proteinExistence type="predicted"/>
<dbReference type="SUPFAM" id="SSF88659">
    <property type="entry name" value="Sigma3 and sigma4 domains of RNA polymerase sigma factors"/>
    <property type="match status" value="1"/>
</dbReference>
<dbReference type="OrthoDB" id="156233at2157"/>
<evidence type="ECO:0000313" key="5">
    <source>
        <dbReference type="Proteomes" id="UP000198856"/>
    </source>
</evidence>
<gene>
    <name evidence="4" type="ORF">SAMN05216226_11148</name>
</gene>
<name>A0A1G8XGA4_9EURY</name>
<dbReference type="AlphaFoldDB" id="A0A1G8XGA4"/>
<evidence type="ECO:0000259" key="3">
    <source>
        <dbReference type="Pfam" id="PF04967"/>
    </source>
</evidence>